<dbReference type="RefSeq" id="WP_218587408.1">
    <property type="nucleotide sequence ID" value="NZ_FQUL01000009.1"/>
</dbReference>
<evidence type="ECO:0000259" key="9">
    <source>
        <dbReference type="PROSITE" id="PS50928"/>
    </source>
</evidence>
<feature type="transmembrane region" description="Helical" evidence="8">
    <location>
        <begin position="254"/>
        <end position="276"/>
    </location>
</feature>
<evidence type="ECO:0000256" key="1">
    <source>
        <dbReference type="ARBA" id="ARBA00004651"/>
    </source>
</evidence>
<accession>A0A1M4UBF8</accession>
<feature type="transmembrane region" description="Helical" evidence="8">
    <location>
        <begin position="45"/>
        <end position="64"/>
    </location>
</feature>
<dbReference type="InterPro" id="IPR000515">
    <property type="entry name" value="MetI-like"/>
</dbReference>
<evidence type="ECO:0000313" key="11">
    <source>
        <dbReference type="Proteomes" id="UP000184295"/>
    </source>
</evidence>
<evidence type="ECO:0000256" key="6">
    <source>
        <dbReference type="ARBA" id="ARBA00022989"/>
    </source>
</evidence>
<sequence>MAVSPANKTDRFAEGFGGVNASEPLLEPSKGGFVRVLRYGTWRRFMGVMPFLLYLGVFLLIPALSVVVDAFRADNGSFTLSNFSVGFSGVYFESFKNSIQLSFFSAVIATVVGLLVALAIVASPGRTLRAVVTAGSGVFANTGGVPLAFSFIATLGNFGLVTELMTKIGFNPYNHGFSLYSVLGLTVVYEYFLIPLMVLIMIPPIDALRKEWVDAASSLGASRVQFWRYVGGPLLAPPLLAGFLVLFTDAFAAYATAAALTSGTIPIVPIQIGSLISGNVLVGHAHLGNALGAGMIGVVLVAALMYGLVQRRASRWLR</sequence>
<dbReference type="STRING" id="1121881.SAMN02745225_00907"/>
<dbReference type="EMBL" id="FQUL01000009">
    <property type="protein sequence ID" value="SHE53880.1"/>
    <property type="molecule type" value="Genomic_DNA"/>
</dbReference>
<evidence type="ECO:0000256" key="4">
    <source>
        <dbReference type="ARBA" id="ARBA00022475"/>
    </source>
</evidence>
<protein>
    <submittedName>
        <fullName evidence="10">Putative spermidine/putrescine transport system permease protein</fullName>
    </submittedName>
</protein>
<gene>
    <name evidence="10" type="ORF">SAMN02745225_00907</name>
</gene>
<keyword evidence="4" id="KW-1003">Cell membrane</keyword>
<keyword evidence="11" id="KW-1185">Reference proteome</keyword>
<feature type="transmembrane region" description="Helical" evidence="8">
    <location>
        <begin position="76"/>
        <end position="94"/>
    </location>
</feature>
<dbReference type="Pfam" id="PF00528">
    <property type="entry name" value="BPD_transp_1"/>
    <property type="match status" value="1"/>
</dbReference>
<dbReference type="AlphaFoldDB" id="A0A1M4UBF8"/>
<evidence type="ECO:0000256" key="3">
    <source>
        <dbReference type="ARBA" id="ARBA00022448"/>
    </source>
</evidence>
<name>A0A1M4UBF8_9ACTN</name>
<dbReference type="InterPro" id="IPR035906">
    <property type="entry name" value="MetI-like_sf"/>
</dbReference>
<organism evidence="10 11">
    <name type="scientific">Ferrithrix thermotolerans DSM 19514</name>
    <dbReference type="NCBI Taxonomy" id="1121881"/>
    <lineage>
        <taxon>Bacteria</taxon>
        <taxon>Bacillati</taxon>
        <taxon>Actinomycetota</taxon>
        <taxon>Acidimicrobiia</taxon>
        <taxon>Acidimicrobiales</taxon>
        <taxon>Acidimicrobiaceae</taxon>
        <taxon>Ferrithrix</taxon>
    </lineage>
</organism>
<evidence type="ECO:0000256" key="2">
    <source>
        <dbReference type="ARBA" id="ARBA00007069"/>
    </source>
</evidence>
<feature type="transmembrane region" description="Helical" evidence="8">
    <location>
        <begin position="143"/>
        <end position="165"/>
    </location>
</feature>
<evidence type="ECO:0000256" key="5">
    <source>
        <dbReference type="ARBA" id="ARBA00022692"/>
    </source>
</evidence>
<dbReference type="PANTHER" id="PTHR42929:SF1">
    <property type="entry name" value="INNER MEMBRANE ABC TRANSPORTER PERMEASE PROTEIN YDCU-RELATED"/>
    <property type="match status" value="1"/>
</dbReference>
<dbReference type="Proteomes" id="UP000184295">
    <property type="component" value="Unassembled WGS sequence"/>
</dbReference>
<dbReference type="PROSITE" id="PS50928">
    <property type="entry name" value="ABC_TM1"/>
    <property type="match status" value="1"/>
</dbReference>
<reference evidence="11" key="1">
    <citation type="submission" date="2016-11" db="EMBL/GenBank/DDBJ databases">
        <authorList>
            <person name="Varghese N."/>
            <person name="Submissions S."/>
        </authorList>
    </citation>
    <scope>NUCLEOTIDE SEQUENCE [LARGE SCALE GENOMIC DNA]</scope>
    <source>
        <strain evidence="11">DSM 19514</strain>
    </source>
</reference>
<dbReference type="GO" id="GO:0055085">
    <property type="term" value="P:transmembrane transport"/>
    <property type="evidence" value="ECO:0007669"/>
    <property type="project" value="InterPro"/>
</dbReference>
<feature type="transmembrane region" description="Helical" evidence="8">
    <location>
        <begin position="101"/>
        <end position="123"/>
    </location>
</feature>
<keyword evidence="3 8" id="KW-0813">Transport</keyword>
<dbReference type="GO" id="GO:0005886">
    <property type="term" value="C:plasma membrane"/>
    <property type="evidence" value="ECO:0007669"/>
    <property type="project" value="UniProtKB-SubCell"/>
</dbReference>
<comment type="similarity">
    <text evidence="2">Belongs to the binding-protein-dependent transport system permease family. CysTW subfamily.</text>
</comment>
<dbReference type="CDD" id="cd06261">
    <property type="entry name" value="TM_PBP2"/>
    <property type="match status" value="1"/>
</dbReference>
<dbReference type="Gene3D" id="1.10.3720.10">
    <property type="entry name" value="MetI-like"/>
    <property type="match status" value="1"/>
</dbReference>
<keyword evidence="7 8" id="KW-0472">Membrane</keyword>
<evidence type="ECO:0000256" key="8">
    <source>
        <dbReference type="RuleBase" id="RU363032"/>
    </source>
</evidence>
<keyword evidence="6 8" id="KW-1133">Transmembrane helix</keyword>
<keyword evidence="5 8" id="KW-0812">Transmembrane</keyword>
<dbReference type="SUPFAM" id="SSF161098">
    <property type="entry name" value="MetI-like"/>
    <property type="match status" value="1"/>
</dbReference>
<comment type="subcellular location">
    <subcellularLocation>
        <location evidence="1 8">Cell membrane</location>
        <topology evidence="1 8">Multi-pass membrane protein</topology>
    </subcellularLocation>
</comment>
<dbReference type="PANTHER" id="PTHR42929">
    <property type="entry name" value="INNER MEMBRANE ABC TRANSPORTER PERMEASE PROTEIN YDCU-RELATED-RELATED"/>
    <property type="match status" value="1"/>
</dbReference>
<feature type="transmembrane region" description="Helical" evidence="8">
    <location>
        <begin position="288"/>
        <end position="309"/>
    </location>
</feature>
<proteinExistence type="inferred from homology"/>
<feature type="transmembrane region" description="Helical" evidence="8">
    <location>
        <begin position="226"/>
        <end position="247"/>
    </location>
</feature>
<evidence type="ECO:0000313" key="10">
    <source>
        <dbReference type="EMBL" id="SHE53880.1"/>
    </source>
</evidence>
<evidence type="ECO:0000256" key="7">
    <source>
        <dbReference type="ARBA" id="ARBA00023136"/>
    </source>
</evidence>
<feature type="domain" description="ABC transmembrane type-1" evidence="9">
    <location>
        <begin position="95"/>
        <end position="308"/>
    </location>
</feature>
<feature type="transmembrane region" description="Helical" evidence="8">
    <location>
        <begin position="177"/>
        <end position="202"/>
    </location>
</feature>